<comment type="caution">
    <text evidence="1">The sequence shown here is derived from an EMBL/GenBank/DDBJ whole genome shotgun (WGS) entry which is preliminary data.</text>
</comment>
<dbReference type="RefSeq" id="XP_043038308.1">
    <property type="nucleotide sequence ID" value="XM_043177389.1"/>
</dbReference>
<name>A0A9P7VP51_9AGAR</name>
<keyword evidence="2" id="KW-1185">Reference proteome</keyword>
<dbReference type="EMBL" id="MU250539">
    <property type="protein sequence ID" value="KAG7444808.1"/>
    <property type="molecule type" value="Genomic_DNA"/>
</dbReference>
<protein>
    <submittedName>
        <fullName evidence="1">Uncharacterized protein</fullName>
    </submittedName>
</protein>
<dbReference type="Proteomes" id="UP000812287">
    <property type="component" value="Unassembled WGS sequence"/>
</dbReference>
<dbReference type="AlphaFoldDB" id="A0A9P7VP51"/>
<proteinExistence type="predicted"/>
<accession>A0A9P7VP51</accession>
<reference evidence="1" key="1">
    <citation type="submission" date="2020-11" db="EMBL/GenBank/DDBJ databases">
        <title>Adaptations for nitrogen fixation in a non-lichenized fungal sporocarp promotes dispersal by wood-feeding termites.</title>
        <authorList>
            <consortium name="DOE Joint Genome Institute"/>
            <person name="Koch R.A."/>
            <person name="Yoon G."/>
            <person name="Arayal U."/>
            <person name="Lail K."/>
            <person name="Amirebrahimi M."/>
            <person name="Labutti K."/>
            <person name="Lipzen A."/>
            <person name="Riley R."/>
            <person name="Barry K."/>
            <person name="Henrissat B."/>
            <person name="Grigoriev I.V."/>
            <person name="Herr J.R."/>
            <person name="Aime M.C."/>
        </authorList>
    </citation>
    <scope>NUCLEOTIDE SEQUENCE</scope>
    <source>
        <strain evidence="1">MCA 3950</strain>
    </source>
</reference>
<gene>
    <name evidence="1" type="ORF">BT62DRAFT_1007833</name>
</gene>
<organism evidence="1 2">
    <name type="scientific">Guyanagaster necrorhizus</name>
    <dbReference type="NCBI Taxonomy" id="856835"/>
    <lineage>
        <taxon>Eukaryota</taxon>
        <taxon>Fungi</taxon>
        <taxon>Dikarya</taxon>
        <taxon>Basidiomycota</taxon>
        <taxon>Agaricomycotina</taxon>
        <taxon>Agaricomycetes</taxon>
        <taxon>Agaricomycetidae</taxon>
        <taxon>Agaricales</taxon>
        <taxon>Marasmiineae</taxon>
        <taxon>Physalacriaceae</taxon>
        <taxon>Guyanagaster</taxon>
    </lineage>
</organism>
<evidence type="ECO:0000313" key="2">
    <source>
        <dbReference type="Proteomes" id="UP000812287"/>
    </source>
</evidence>
<sequence length="157" mass="17786">MPITSLVRLFRLLNVEIINVEDFNVRMRKFEKKQRNAVFEISVQNFVRSCAHASYIMGYACVELPRGAQRIRRFVVALPDLLIQGAATDGYQKINISNRVTALIMRVAKISGDAISAQVNHVVIEMYVKGGWELPSRLRSNLYKDKTGGGEHKTQGY</sequence>
<dbReference type="GeneID" id="66099676"/>
<evidence type="ECO:0000313" key="1">
    <source>
        <dbReference type="EMBL" id="KAG7444808.1"/>
    </source>
</evidence>